<feature type="chain" id="PRO_5014335207" evidence="1">
    <location>
        <begin position="19"/>
        <end position="138"/>
    </location>
</feature>
<gene>
    <name evidence="2" type="ORF">C1T31_00680</name>
</gene>
<dbReference type="AlphaFoldDB" id="A0A2K1E325"/>
<reference evidence="2 3" key="1">
    <citation type="submission" date="2018-01" db="EMBL/GenBank/DDBJ databases">
        <title>The draft genome of Hanstruepera neustonica JCM19743.</title>
        <authorList>
            <person name="He R.-H."/>
            <person name="Du Z.-J."/>
        </authorList>
    </citation>
    <scope>NUCLEOTIDE SEQUENCE [LARGE SCALE GENOMIC DNA]</scope>
    <source>
        <strain evidence="2 3">JCM19743</strain>
    </source>
</reference>
<sequence length="138" mass="15651">MKHLALFITILFASSSFAQDSTQVETPIIVTKLQFGKQLISKNISVEFKDVINDSRCPKNVNCVRAGEAKVLVAIYDGHEFIEEKVIQITPTTYLMNELPVLISDDRIIVKGFNLMPYPIFGEKIKKEDYTLQLVVED</sequence>
<dbReference type="EMBL" id="POWF01000001">
    <property type="protein sequence ID" value="PNQ74688.1"/>
    <property type="molecule type" value="Genomic_DNA"/>
</dbReference>
<proteinExistence type="predicted"/>
<dbReference type="Proteomes" id="UP000236641">
    <property type="component" value="Unassembled WGS sequence"/>
</dbReference>
<accession>A0A2K1E325</accession>
<evidence type="ECO:0000313" key="2">
    <source>
        <dbReference type="EMBL" id="PNQ74688.1"/>
    </source>
</evidence>
<feature type="signal peptide" evidence="1">
    <location>
        <begin position="1"/>
        <end position="18"/>
    </location>
</feature>
<evidence type="ECO:0000313" key="3">
    <source>
        <dbReference type="Proteomes" id="UP000236641"/>
    </source>
</evidence>
<name>A0A2K1E325_9FLAO</name>
<protein>
    <submittedName>
        <fullName evidence="2">Uncharacterized protein</fullName>
    </submittedName>
</protein>
<comment type="caution">
    <text evidence="2">The sequence shown here is derived from an EMBL/GenBank/DDBJ whole genome shotgun (WGS) entry which is preliminary data.</text>
</comment>
<evidence type="ECO:0000256" key="1">
    <source>
        <dbReference type="SAM" id="SignalP"/>
    </source>
</evidence>
<organism evidence="2 3">
    <name type="scientific">Hanstruepera neustonica</name>
    <dbReference type="NCBI Taxonomy" id="1445657"/>
    <lineage>
        <taxon>Bacteria</taxon>
        <taxon>Pseudomonadati</taxon>
        <taxon>Bacteroidota</taxon>
        <taxon>Flavobacteriia</taxon>
        <taxon>Flavobacteriales</taxon>
        <taxon>Flavobacteriaceae</taxon>
        <taxon>Hanstruepera</taxon>
    </lineage>
</organism>
<keyword evidence="1" id="KW-0732">Signal</keyword>
<keyword evidence="3" id="KW-1185">Reference proteome</keyword>